<evidence type="ECO:0000313" key="2">
    <source>
        <dbReference type="EMBL" id="PRH77873.1"/>
    </source>
</evidence>
<dbReference type="EMBL" id="PVLV01000270">
    <property type="protein sequence ID" value="PRH77873.1"/>
    <property type="molecule type" value="Genomic_DNA"/>
</dbReference>
<gene>
    <name evidence="2" type="ORF">C6N75_17770</name>
</gene>
<evidence type="ECO:0000313" key="3">
    <source>
        <dbReference type="Proteomes" id="UP000239322"/>
    </source>
</evidence>
<feature type="signal peptide" evidence="1">
    <location>
        <begin position="1"/>
        <end position="32"/>
    </location>
</feature>
<keyword evidence="1" id="KW-0732">Signal</keyword>
<keyword evidence="3" id="KW-1185">Reference proteome</keyword>
<accession>A0A2S9PU21</accession>
<sequence length="281" mass="29701">MRSGAGRRAALALTAGGLAISSLLVCTSSASAKVGDLYEDADVPAVMDAMLQLPAEMKLDRAPDPASVDVTTPQDQRIGSTLDRFPKDKVLSEVPQHFDGVANVDFRVSGDNKKEATNAARSVDKGWKVGFIGALDEGYPSISMTDAMTGEANRTFTTSYSIAHTETRSSGWSVGGNVSAGISADGTSGKVGGNFGYSEMTTKSTTTTDQSTDAKTEHIPAKATGWLEAYANGGWYAGWIVDQDPKHPEVVHAVPARVFYKSDKVGPPVSWLQRGKALPLK</sequence>
<feature type="chain" id="PRO_5015562598" evidence="1">
    <location>
        <begin position="33"/>
        <end position="281"/>
    </location>
</feature>
<proteinExistence type="predicted"/>
<organism evidence="2 3">
    <name type="scientific">Streptomyces solincola</name>
    <dbReference type="NCBI Taxonomy" id="2100817"/>
    <lineage>
        <taxon>Bacteria</taxon>
        <taxon>Bacillati</taxon>
        <taxon>Actinomycetota</taxon>
        <taxon>Actinomycetes</taxon>
        <taxon>Kitasatosporales</taxon>
        <taxon>Streptomycetaceae</taxon>
        <taxon>Streptomyces</taxon>
    </lineage>
</organism>
<reference evidence="2 3" key="1">
    <citation type="submission" date="2018-03" db="EMBL/GenBank/DDBJ databases">
        <title>Novel Streptomyces sp. from soil.</title>
        <authorList>
            <person name="Tan G.Y.A."/>
            <person name="Lee Z.Y."/>
        </authorList>
    </citation>
    <scope>NUCLEOTIDE SEQUENCE [LARGE SCALE GENOMIC DNA]</scope>
    <source>
        <strain evidence="2 3">ST5x</strain>
    </source>
</reference>
<name>A0A2S9PU21_9ACTN</name>
<comment type="caution">
    <text evidence="2">The sequence shown here is derived from an EMBL/GenBank/DDBJ whole genome shotgun (WGS) entry which is preliminary data.</text>
</comment>
<evidence type="ECO:0000256" key="1">
    <source>
        <dbReference type="SAM" id="SignalP"/>
    </source>
</evidence>
<dbReference type="Proteomes" id="UP000239322">
    <property type="component" value="Unassembled WGS sequence"/>
</dbReference>
<protein>
    <submittedName>
        <fullName evidence="2">Uncharacterized protein</fullName>
    </submittedName>
</protein>
<dbReference type="AlphaFoldDB" id="A0A2S9PU21"/>